<evidence type="ECO:0000256" key="8">
    <source>
        <dbReference type="ARBA" id="ARBA00022842"/>
    </source>
</evidence>
<evidence type="ECO:0000256" key="2">
    <source>
        <dbReference type="ARBA" id="ARBA00006734"/>
    </source>
</evidence>
<evidence type="ECO:0000256" key="4">
    <source>
        <dbReference type="ARBA" id="ARBA00012702"/>
    </source>
</evidence>
<dbReference type="SUPFAM" id="SSF48439">
    <property type="entry name" value="Protein prenylyltransferase"/>
    <property type="match status" value="1"/>
</dbReference>
<comment type="similarity">
    <text evidence="2">Belongs to the protein prenyltransferase subunit alpha family.</text>
</comment>
<evidence type="ECO:0000313" key="14">
    <source>
        <dbReference type="EMBL" id="KAF2793849.1"/>
    </source>
</evidence>
<evidence type="ECO:0000256" key="11">
    <source>
        <dbReference type="ARBA" id="ARBA00042436"/>
    </source>
</evidence>
<evidence type="ECO:0000256" key="12">
    <source>
        <dbReference type="ARBA" id="ARBA00043086"/>
    </source>
</evidence>
<comment type="cofactor">
    <cofactor evidence="1">
        <name>Mg(2+)</name>
        <dbReference type="ChEBI" id="CHEBI:18420"/>
    </cofactor>
</comment>
<dbReference type="GO" id="GO:0005953">
    <property type="term" value="C:CAAX-protein geranylgeranyltransferase complex"/>
    <property type="evidence" value="ECO:0007669"/>
    <property type="project" value="TreeGrafter"/>
</dbReference>
<dbReference type="Proteomes" id="UP000799757">
    <property type="component" value="Unassembled WGS sequence"/>
</dbReference>
<keyword evidence="15" id="KW-1185">Reference proteome</keyword>
<evidence type="ECO:0000256" key="1">
    <source>
        <dbReference type="ARBA" id="ARBA00001946"/>
    </source>
</evidence>
<dbReference type="OrthoDB" id="272289at2759"/>
<evidence type="ECO:0000313" key="15">
    <source>
        <dbReference type="Proteomes" id="UP000799757"/>
    </source>
</evidence>
<keyword evidence="5" id="KW-0637">Prenyltransferase</keyword>
<dbReference type="EC" id="2.5.1.59" evidence="3"/>
<keyword evidence="8" id="KW-0460">Magnesium</keyword>
<evidence type="ECO:0000256" key="5">
    <source>
        <dbReference type="ARBA" id="ARBA00022602"/>
    </source>
</evidence>
<sequence length="310" mass="35830">MPPKYYSDDTAWADVTPLPQDEGGPHPLAAINYTEEYSEAMSYLRALMAANEFSARALSLTEHIISMNPAHYTVWLYRAKVLEQTGGDLREEIEWLNPTALQHLKNYQIWHHRQTIIDKLGSPEGEADFISTMLEQDTKNYHVWSYRQWLVKRFGIFDEKELKWTEGMIEEDVRNNSAWNHRYYIVVGGRDGEAVSKDIITREIDYAEAAIRKAPQNQSPWNYLRGIVRYAKLPDSTLKDFALEFADLEKPDDVYSSHALDLLADIYAEEDGKKEEAKKALDLLATKYDPIKANYWNYRKGLLDQAEVAA</sequence>
<evidence type="ECO:0000256" key="7">
    <source>
        <dbReference type="ARBA" id="ARBA00022737"/>
    </source>
</evidence>
<keyword evidence="7" id="KW-0677">Repeat</keyword>
<evidence type="ECO:0000256" key="3">
    <source>
        <dbReference type="ARBA" id="ARBA00012700"/>
    </source>
</evidence>
<dbReference type="GO" id="GO:0004660">
    <property type="term" value="F:protein farnesyltransferase activity"/>
    <property type="evidence" value="ECO:0007669"/>
    <property type="project" value="UniProtKB-EC"/>
</dbReference>
<dbReference type="EC" id="2.5.1.58" evidence="4"/>
<dbReference type="GO" id="GO:0004662">
    <property type="term" value="F:CAAX-protein geranylgeranyltransferase activity"/>
    <property type="evidence" value="ECO:0007669"/>
    <property type="project" value="UniProtKB-EC"/>
</dbReference>
<keyword evidence="6" id="KW-0808">Transferase</keyword>
<dbReference type="GO" id="GO:0005965">
    <property type="term" value="C:protein farnesyltransferase complex"/>
    <property type="evidence" value="ECO:0007669"/>
    <property type="project" value="TreeGrafter"/>
</dbReference>
<name>A0A6A6XBK7_9PLEO</name>
<evidence type="ECO:0000256" key="6">
    <source>
        <dbReference type="ARBA" id="ARBA00022679"/>
    </source>
</evidence>
<dbReference type="InterPro" id="IPR002088">
    <property type="entry name" value="Prenyl_trans_a"/>
</dbReference>
<evidence type="ECO:0000256" key="13">
    <source>
        <dbReference type="ARBA" id="ARBA00043219"/>
    </source>
</evidence>
<reference evidence="14" key="1">
    <citation type="journal article" date="2020" name="Stud. Mycol.">
        <title>101 Dothideomycetes genomes: a test case for predicting lifestyles and emergence of pathogens.</title>
        <authorList>
            <person name="Haridas S."/>
            <person name="Albert R."/>
            <person name="Binder M."/>
            <person name="Bloem J."/>
            <person name="Labutti K."/>
            <person name="Salamov A."/>
            <person name="Andreopoulos B."/>
            <person name="Baker S."/>
            <person name="Barry K."/>
            <person name="Bills G."/>
            <person name="Bluhm B."/>
            <person name="Cannon C."/>
            <person name="Castanera R."/>
            <person name="Culley D."/>
            <person name="Daum C."/>
            <person name="Ezra D."/>
            <person name="Gonzalez J."/>
            <person name="Henrissat B."/>
            <person name="Kuo A."/>
            <person name="Liang C."/>
            <person name="Lipzen A."/>
            <person name="Lutzoni F."/>
            <person name="Magnuson J."/>
            <person name="Mondo S."/>
            <person name="Nolan M."/>
            <person name="Ohm R."/>
            <person name="Pangilinan J."/>
            <person name="Park H.-J."/>
            <person name="Ramirez L."/>
            <person name="Alfaro M."/>
            <person name="Sun H."/>
            <person name="Tritt A."/>
            <person name="Yoshinaga Y."/>
            <person name="Zwiers L.-H."/>
            <person name="Turgeon B."/>
            <person name="Goodwin S."/>
            <person name="Spatafora J."/>
            <person name="Crous P."/>
            <person name="Grigoriev I."/>
        </authorList>
    </citation>
    <scope>NUCLEOTIDE SEQUENCE</scope>
    <source>
        <strain evidence="14">CBS 109.77</strain>
    </source>
</reference>
<dbReference type="Pfam" id="PF01239">
    <property type="entry name" value="PPTA"/>
    <property type="match status" value="5"/>
</dbReference>
<organism evidence="14 15">
    <name type="scientific">Melanomma pulvis-pyrius CBS 109.77</name>
    <dbReference type="NCBI Taxonomy" id="1314802"/>
    <lineage>
        <taxon>Eukaryota</taxon>
        <taxon>Fungi</taxon>
        <taxon>Dikarya</taxon>
        <taxon>Ascomycota</taxon>
        <taxon>Pezizomycotina</taxon>
        <taxon>Dothideomycetes</taxon>
        <taxon>Pleosporomycetidae</taxon>
        <taxon>Pleosporales</taxon>
        <taxon>Melanommataceae</taxon>
        <taxon>Melanomma</taxon>
    </lineage>
</organism>
<protein>
    <recommendedName>
        <fullName evidence="9">Protein farnesyltransferase/geranylgeranyltransferase type-1 subunit alpha</fullName>
        <ecNumber evidence="4">2.5.1.58</ecNumber>
        <ecNumber evidence="3">2.5.1.59</ecNumber>
    </recommendedName>
    <alternativeName>
        <fullName evidence="12">CAAX farnesyltransferase subunit alpha</fullName>
    </alternativeName>
    <alternativeName>
        <fullName evidence="11">FTase-alpha</fullName>
    </alternativeName>
    <alternativeName>
        <fullName evidence="10">Ras proteins prenyltransferase subunit alpha</fullName>
    </alternativeName>
    <alternativeName>
        <fullName evidence="13">Type I protein geranyl-geranyltransferase subunit alpha</fullName>
    </alternativeName>
</protein>
<dbReference type="EMBL" id="MU001912">
    <property type="protein sequence ID" value="KAF2793849.1"/>
    <property type="molecule type" value="Genomic_DNA"/>
</dbReference>
<dbReference type="Gene3D" id="1.25.40.120">
    <property type="entry name" value="Protein prenylyltransferase"/>
    <property type="match status" value="1"/>
</dbReference>
<evidence type="ECO:0000256" key="10">
    <source>
        <dbReference type="ARBA" id="ARBA00041392"/>
    </source>
</evidence>
<accession>A0A6A6XBK7</accession>
<evidence type="ECO:0000256" key="9">
    <source>
        <dbReference type="ARBA" id="ARBA00040965"/>
    </source>
</evidence>
<gene>
    <name evidence="14" type="ORF">K505DRAFT_361628</name>
</gene>
<dbReference type="PANTHER" id="PTHR11129:SF1">
    <property type="entry name" value="PROTEIN FARNESYLTRANSFERASE_GERANYLGERANYLTRANSFERASE TYPE-1 SUBUNIT ALPHA"/>
    <property type="match status" value="1"/>
</dbReference>
<dbReference type="PANTHER" id="PTHR11129">
    <property type="entry name" value="PROTEIN FARNESYLTRANSFERASE ALPHA SUBUNIT/RAB GERANYLGERANYL TRANSFERASE ALPHA SUBUNIT"/>
    <property type="match status" value="1"/>
</dbReference>
<proteinExistence type="inferred from homology"/>
<dbReference type="PROSITE" id="PS51147">
    <property type="entry name" value="PFTA"/>
    <property type="match status" value="4"/>
</dbReference>
<dbReference type="AlphaFoldDB" id="A0A6A6XBK7"/>